<dbReference type="PROSITE" id="PS50275">
    <property type="entry name" value="SAC"/>
    <property type="match status" value="1"/>
</dbReference>
<dbReference type="PANTHER" id="PTHR45662:SF2">
    <property type="entry name" value="PHOSPHATIDYLINOSITOL-3-PHOSPHATASE SAC1"/>
    <property type="match status" value="1"/>
</dbReference>
<name>A0A061BIE4_RHOTO</name>
<sequence length="658" mass="74088">MHLHDSYVLYTTQDAYTLVGQSDTAETLTISRGANSFSIKPGANPPPRPEQELVVYGLFGVISLLKSDYLIVITKRTKVATVFTSPIYAANDFSVFPLERSSSAELVKHPQEAYLLGLIKSHLYSAPFYFTYGGYNVTSRLQEQEPSEKPLWETADDRFFWNRHLQRRFIDATTSAGQDDYSRFILPCIFGFLEFKHASINGRNFLFGLISRRNRYRAGTRYFSRGIDQAGNVSNFNETEQIVLLDAQNGGGAAGSSGGAVRGDIRFSYVQTRGSVPVYWAEINNLRYKPDLKILDLSSTAESLSRHFDQQISLYGDQYLVNLVNSHGYEKPVKDAYERALNAMGNPRIHYTYFDFHKECKGLRFDRVSVLIDSLDQDLQQQGYFFHDTTAAKQPQRKQTSVVRTNCMDCLDRTNVVQSALAKWVLNNQLRQIGVLSVKESVEEHTAFLNLFRNVWADNADVVSRAYSGTGALKTDYTRTGKRSKEGALQDGINSLIRYIKNNFLDGPRQDAYDLVTGTWVPRKGEELGWADKRELAVRAAPWILLFGLFALFVTFFAAAFVNDYVASSRKVAIISLALVAFAFNSILVNGIDYVSQPRLARQALDDILGYTGKGYESGRHGRPVKKKLVSVESSAKNRQARKESLLPSLSSPQIKQE</sequence>
<reference evidence="4" key="1">
    <citation type="journal article" date="2014" name="Genome Announc.">
        <title>Draft genome sequence of Rhodosporidium toruloides CECT1137, an oleaginous yeast of biotechnological interest.</title>
        <authorList>
            <person name="Morin N."/>
            <person name="Calcas X."/>
            <person name="Devillers H."/>
            <person name="Durrens P."/>
            <person name="Sherman D.J."/>
            <person name="Nicaud J.-M."/>
            <person name="Neuveglise C."/>
        </authorList>
    </citation>
    <scope>NUCLEOTIDE SEQUENCE</scope>
    <source>
        <strain evidence="4">CECT1137</strain>
    </source>
</reference>
<dbReference type="AlphaFoldDB" id="A0A061BIE4"/>
<keyword evidence="2" id="KW-0812">Transmembrane</keyword>
<evidence type="ECO:0000256" key="1">
    <source>
        <dbReference type="SAM" id="MobiDB-lite"/>
    </source>
</evidence>
<dbReference type="GO" id="GO:0005783">
    <property type="term" value="C:endoplasmic reticulum"/>
    <property type="evidence" value="ECO:0007669"/>
    <property type="project" value="TreeGrafter"/>
</dbReference>
<gene>
    <name evidence="4" type="ORF">RHTO0S_32e00188g</name>
</gene>
<keyword evidence="2" id="KW-1133">Transmembrane helix</keyword>
<evidence type="ECO:0000256" key="2">
    <source>
        <dbReference type="SAM" id="Phobius"/>
    </source>
</evidence>
<organism evidence="4">
    <name type="scientific">Rhodotorula toruloides</name>
    <name type="common">Yeast</name>
    <name type="synonym">Rhodosporidium toruloides</name>
    <dbReference type="NCBI Taxonomy" id="5286"/>
    <lineage>
        <taxon>Eukaryota</taxon>
        <taxon>Fungi</taxon>
        <taxon>Dikarya</taxon>
        <taxon>Basidiomycota</taxon>
        <taxon>Pucciniomycotina</taxon>
        <taxon>Microbotryomycetes</taxon>
        <taxon>Sporidiobolales</taxon>
        <taxon>Sporidiobolaceae</taxon>
        <taxon>Rhodotorula</taxon>
    </lineage>
</organism>
<dbReference type="GO" id="GO:0046856">
    <property type="term" value="P:phosphatidylinositol dephosphorylation"/>
    <property type="evidence" value="ECO:0007669"/>
    <property type="project" value="TreeGrafter"/>
</dbReference>
<protein>
    <submittedName>
        <fullName evidence="4">RHTO0S32e00188g1_1</fullName>
    </submittedName>
</protein>
<feature type="compositionally biased region" description="Polar residues" evidence="1">
    <location>
        <begin position="648"/>
        <end position="658"/>
    </location>
</feature>
<dbReference type="PANTHER" id="PTHR45662">
    <property type="entry name" value="PHOSPHATIDYLINOSITIDE PHOSPHATASE SAC1"/>
    <property type="match status" value="1"/>
</dbReference>
<dbReference type="EMBL" id="LK052967">
    <property type="protein sequence ID" value="CDR49756.1"/>
    <property type="molecule type" value="Genomic_DNA"/>
</dbReference>
<dbReference type="GO" id="GO:0043812">
    <property type="term" value="F:phosphatidylinositol-4-phosphate phosphatase activity"/>
    <property type="evidence" value="ECO:0007669"/>
    <property type="project" value="TreeGrafter"/>
</dbReference>
<feature type="domain" description="SAC" evidence="3">
    <location>
        <begin position="119"/>
        <end position="469"/>
    </location>
</feature>
<feature type="transmembrane region" description="Helical" evidence="2">
    <location>
        <begin position="543"/>
        <end position="562"/>
    </location>
</feature>
<accession>A0A061BIE4</accession>
<dbReference type="Pfam" id="PF02383">
    <property type="entry name" value="Syja_N"/>
    <property type="match status" value="1"/>
</dbReference>
<feature type="transmembrane region" description="Helical" evidence="2">
    <location>
        <begin position="574"/>
        <end position="595"/>
    </location>
</feature>
<dbReference type="OrthoDB" id="405996at2759"/>
<proteinExistence type="predicted"/>
<dbReference type="InterPro" id="IPR002013">
    <property type="entry name" value="SAC_dom"/>
</dbReference>
<evidence type="ECO:0000259" key="3">
    <source>
        <dbReference type="PROSITE" id="PS50275"/>
    </source>
</evidence>
<feature type="region of interest" description="Disordered" evidence="1">
    <location>
        <begin position="617"/>
        <end position="658"/>
    </location>
</feature>
<keyword evidence="2" id="KW-0472">Membrane</keyword>
<evidence type="ECO:0000313" key="4">
    <source>
        <dbReference type="EMBL" id="CDR49756.1"/>
    </source>
</evidence>